<dbReference type="Proteomes" id="UP001060215">
    <property type="component" value="Chromosome 15"/>
</dbReference>
<organism evidence="1 2">
    <name type="scientific">Camellia lanceoleosa</name>
    <dbReference type="NCBI Taxonomy" id="1840588"/>
    <lineage>
        <taxon>Eukaryota</taxon>
        <taxon>Viridiplantae</taxon>
        <taxon>Streptophyta</taxon>
        <taxon>Embryophyta</taxon>
        <taxon>Tracheophyta</taxon>
        <taxon>Spermatophyta</taxon>
        <taxon>Magnoliopsida</taxon>
        <taxon>eudicotyledons</taxon>
        <taxon>Gunneridae</taxon>
        <taxon>Pentapetalae</taxon>
        <taxon>asterids</taxon>
        <taxon>Ericales</taxon>
        <taxon>Theaceae</taxon>
        <taxon>Camellia</taxon>
    </lineage>
</organism>
<keyword evidence="2" id="KW-1185">Reference proteome</keyword>
<protein>
    <submittedName>
        <fullName evidence="1">Protein transport protein SEC23</fullName>
    </submittedName>
</protein>
<gene>
    <name evidence="1" type="ORF">LOK49_LG14G01610</name>
</gene>
<name>A0ACC0FEY7_9ERIC</name>
<proteinExistence type="predicted"/>
<evidence type="ECO:0000313" key="2">
    <source>
        <dbReference type="Proteomes" id="UP001060215"/>
    </source>
</evidence>
<comment type="caution">
    <text evidence="1">The sequence shown here is derived from an EMBL/GenBank/DDBJ whole genome shotgun (WGS) entry which is preliminary data.</text>
</comment>
<accession>A0ACC0FEY7</accession>
<reference evidence="1 2" key="1">
    <citation type="journal article" date="2022" name="Plant J.">
        <title>Chromosome-level genome of Camellia lanceoleosa provides a valuable resource for understanding genome evolution and self-incompatibility.</title>
        <authorList>
            <person name="Gong W."/>
            <person name="Xiao S."/>
            <person name="Wang L."/>
            <person name="Liao Z."/>
            <person name="Chang Y."/>
            <person name="Mo W."/>
            <person name="Hu G."/>
            <person name="Li W."/>
            <person name="Zhao G."/>
            <person name="Zhu H."/>
            <person name="Hu X."/>
            <person name="Ji K."/>
            <person name="Xiang X."/>
            <person name="Song Q."/>
            <person name="Yuan D."/>
            <person name="Jin S."/>
            <person name="Zhang L."/>
        </authorList>
    </citation>
    <scope>NUCLEOTIDE SEQUENCE [LARGE SCALE GENOMIC DNA]</scope>
    <source>
        <strain evidence="1">SQ_2022a</strain>
    </source>
</reference>
<sequence length="405" mass="45550">MIQVATTPANPSSKIPSTSPTSSPPIPLTPDFGHSIRTYRDLNSGHAANYRKSRQFYKQLSQRLMNSSIVLDLFACSLDQVGAAELSAAIESSGGFMMLGESFESEQFKKCLRHLFNRDEEGNLKMCFDVTIEIVTTKDVKICGALGPCVSLRKKNSSVSEKEIGEGGTNIWKLGTLTNRTCIAFFFKVSDEQKVQLSSAFFIQFITRYRHGNMRIRKGVTTAVRRWVGNNSPEITTGFDQEATTSVMARLAIHKAERDLAHDVIKWLDKMLISFASKFGDYVLEDPSTFYLSSNFSLYPQFMYYLRRSQFIDVFNSSPDEIAFFRLMLNHEGVLLNMVVMVAMLGGDGAVGYILEGSEAEMAHGTEELGKTFTLWHLVWRRHSFWDGFGLLRTFTFFATSTCLG</sequence>
<evidence type="ECO:0000313" key="1">
    <source>
        <dbReference type="EMBL" id="KAI7986875.1"/>
    </source>
</evidence>
<dbReference type="EMBL" id="CM045772">
    <property type="protein sequence ID" value="KAI7986875.1"/>
    <property type="molecule type" value="Genomic_DNA"/>
</dbReference>